<dbReference type="SMART" id="SM00387">
    <property type="entry name" value="HATPase_c"/>
    <property type="match status" value="1"/>
</dbReference>
<evidence type="ECO:0000259" key="10">
    <source>
        <dbReference type="SMART" id="SM00387"/>
    </source>
</evidence>
<feature type="transmembrane region" description="Helical" evidence="9">
    <location>
        <begin position="48"/>
        <end position="69"/>
    </location>
</feature>
<dbReference type="SUPFAM" id="SSF55874">
    <property type="entry name" value="ATPase domain of HSP90 chaperone/DNA topoisomerase II/histidine kinase"/>
    <property type="match status" value="1"/>
</dbReference>
<dbReference type="EMBL" id="JFCB01000006">
    <property type="protein sequence ID" value="KES07340.1"/>
    <property type="molecule type" value="Genomic_DNA"/>
</dbReference>
<feature type="transmembrane region" description="Helical" evidence="9">
    <location>
        <begin position="20"/>
        <end position="42"/>
    </location>
</feature>
<keyword evidence="4" id="KW-0808">Transferase</keyword>
<evidence type="ECO:0000256" key="9">
    <source>
        <dbReference type="SAM" id="Phobius"/>
    </source>
</evidence>
<protein>
    <recommendedName>
        <fullName evidence="2">histidine kinase</fullName>
        <ecNumber evidence="2">2.7.13.3</ecNumber>
    </recommendedName>
</protein>
<dbReference type="InterPro" id="IPR025828">
    <property type="entry name" value="Put_sensor_dom"/>
</dbReference>
<dbReference type="PANTHER" id="PTHR24421">
    <property type="entry name" value="NITRATE/NITRITE SENSOR PROTEIN NARX-RELATED"/>
    <property type="match status" value="1"/>
</dbReference>
<keyword evidence="9" id="KW-0472">Membrane</keyword>
<evidence type="ECO:0000256" key="5">
    <source>
        <dbReference type="ARBA" id="ARBA00022741"/>
    </source>
</evidence>
<dbReference type="AlphaFoldDB" id="A0A081XUW7"/>
<evidence type="ECO:0000256" key="8">
    <source>
        <dbReference type="ARBA" id="ARBA00023012"/>
    </source>
</evidence>
<feature type="transmembrane region" description="Helical" evidence="9">
    <location>
        <begin position="176"/>
        <end position="195"/>
    </location>
</feature>
<dbReference type="GO" id="GO:0005524">
    <property type="term" value="F:ATP binding"/>
    <property type="evidence" value="ECO:0007669"/>
    <property type="project" value="UniProtKB-KW"/>
</dbReference>
<dbReference type="eggNOG" id="COG4585">
    <property type="taxonomic scope" value="Bacteria"/>
</dbReference>
<keyword evidence="5" id="KW-0547">Nucleotide-binding</keyword>
<proteinExistence type="predicted"/>
<feature type="transmembrane region" description="Helical" evidence="9">
    <location>
        <begin position="116"/>
        <end position="139"/>
    </location>
</feature>
<dbReference type="InterPro" id="IPR011712">
    <property type="entry name" value="Sig_transdc_His_kin_sub3_dim/P"/>
</dbReference>
<dbReference type="CDD" id="cd16917">
    <property type="entry name" value="HATPase_UhpB-NarQ-NarX-like"/>
    <property type="match status" value="1"/>
</dbReference>
<evidence type="ECO:0000256" key="3">
    <source>
        <dbReference type="ARBA" id="ARBA00022553"/>
    </source>
</evidence>
<dbReference type="InterPro" id="IPR050482">
    <property type="entry name" value="Sensor_HK_TwoCompSys"/>
</dbReference>
<dbReference type="Proteomes" id="UP000028341">
    <property type="component" value="Unassembled WGS sequence"/>
</dbReference>
<evidence type="ECO:0000256" key="7">
    <source>
        <dbReference type="ARBA" id="ARBA00022840"/>
    </source>
</evidence>
<dbReference type="Pfam" id="PF07730">
    <property type="entry name" value="HisKA_3"/>
    <property type="match status" value="1"/>
</dbReference>
<keyword evidence="9" id="KW-1133">Transmembrane helix</keyword>
<dbReference type="STRING" id="55952.BU52_10060"/>
<keyword evidence="9" id="KW-0812">Transmembrane</keyword>
<dbReference type="EC" id="2.7.13.3" evidence="2"/>
<evidence type="ECO:0000256" key="4">
    <source>
        <dbReference type="ARBA" id="ARBA00022679"/>
    </source>
</evidence>
<comment type="catalytic activity">
    <reaction evidence="1">
        <text>ATP + protein L-histidine = ADP + protein N-phospho-L-histidine.</text>
        <dbReference type="EC" id="2.7.13.3"/>
    </reaction>
</comment>
<dbReference type="Gene3D" id="3.30.565.10">
    <property type="entry name" value="Histidine kinase-like ATPase, C-terminal domain"/>
    <property type="match status" value="1"/>
</dbReference>
<organism evidence="11 12">
    <name type="scientific">Streptomyces toyocaensis</name>
    <dbReference type="NCBI Taxonomy" id="55952"/>
    <lineage>
        <taxon>Bacteria</taxon>
        <taxon>Bacillati</taxon>
        <taxon>Actinomycetota</taxon>
        <taxon>Actinomycetes</taxon>
        <taxon>Kitasatosporales</taxon>
        <taxon>Streptomycetaceae</taxon>
        <taxon>Streptomyces</taxon>
    </lineage>
</organism>
<dbReference type="GO" id="GO:0000155">
    <property type="term" value="F:phosphorelay sensor kinase activity"/>
    <property type="evidence" value="ECO:0007669"/>
    <property type="project" value="InterPro"/>
</dbReference>
<dbReference type="RefSeq" id="WP_037931367.1">
    <property type="nucleotide sequence ID" value="NZ_JBFADL010000008.1"/>
</dbReference>
<dbReference type="InterPro" id="IPR036890">
    <property type="entry name" value="HATPase_C_sf"/>
</dbReference>
<keyword evidence="12" id="KW-1185">Reference proteome</keyword>
<feature type="domain" description="Histidine kinase/HSP90-like ATPase" evidence="10">
    <location>
        <begin position="337"/>
        <end position="427"/>
    </location>
</feature>
<dbReference type="PANTHER" id="PTHR24421:SF10">
    <property type="entry name" value="NITRATE_NITRITE SENSOR PROTEIN NARQ"/>
    <property type="match status" value="1"/>
</dbReference>
<reference evidence="11 12" key="1">
    <citation type="submission" date="2014-02" db="EMBL/GenBank/DDBJ databases">
        <title>The genome announcement of Streptomyces toyocaensis NRRL15009.</title>
        <authorList>
            <person name="Hong H.-J."/>
            <person name="Kwun M.J."/>
        </authorList>
    </citation>
    <scope>NUCLEOTIDE SEQUENCE [LARGE SCALE GENOMIC DNA]</scope>
    <source>
        <strain evidence="11 12">NRRL 15009</strain>
    </source>
</reference>
<evidence type="ECO:0000256" key="2">
    <source>
        <dbReference type="ARBA" id="ARBA00012438"/>
    </source>
</evidence>
<dbReference type="Pfam" id="PF13796">
    <property type="entry name" value="Sensor"/>
    <property type="match status" value="1"/>
</dbReference>
<dbReference type="OrthoDB" id="5242012at2"/>
<keyword evidence="6 11" id="KW-0418">Kinase</keyword>
<keyword evidence="7" id="KW-0067">ATP-binding</keyword>
<dbReference type="InterPro" id="IPR003594">
    <property type="entry name" value="HATPase_dom"/>
</dbReference>
<gene>
    <name evidence="11" type="ORF">BU52_10060</name>
</gene>
<name>A0A081XUW7_STRTO</name>
<dbReference type="Pfam" id="PF02518">
    <property type="entry name" value="HATPase_c"/>
    <property type="match status" value="1"/>
</dbReference>
<evidence type="ECO:0000256" key="6">
    <source>
        <dbReference type="ARBA" id="ARBA00022777"/>
    </source>
</evidence>
<keyword evidence="3" id="KW-0597">Phosphoprotein</keyword>
<evidence type="ECO:0000313" key="11">
    <source>
        <dbReference type="EMBL" id="KES07340.1"/>
    </source>
</evidence>
<evidence type="ECO:0000313" key="12">
    <source>
        <dbReference type="Proteomes" id="UP000028341"/>
    </source>
</evidence>
<dbReference type="GO" id="GO:0046983">
    <property type="term" value="F:protein dimerization activity"/>
    <property type="evidence" value="ECO:0007669"/>
    <property type="project" value="InterPro"/>
</dbReference>
<accession>A0A081XUW7</accession>
<comment type="caution">
    <text evidence="11">The sequence shown here is derived from an EMBL/GenBank/DDBJ whole genome shotgun (WGS) entry which is preliminary data.</text>
</comment>
<evidence type="ECO:0000256" key="1">
    <source>
        <dbReference type="ARBA" id="ARBA00000085"/>
    </source>
</evidence>
<sequence>MNTETKSDGTASRARGMVRAAGRGLVLAVVSLPLAVLCFSLSAVSIALIPLGIGLVTTPWVLTGVRAFADWRRVVSATWGGVRIPPAYRPVPEDANPWTRTFALLRDPAVRRDLRWLPVDMTAGFVTALLPAVLVLYPLEGLALAAGLWRTMTGGPYAEYGPYWYGFVPVGDQTSALGAGALGAVLLVLAHRYAVPAFQVHFRLTRALLGSPRTELAERVRVLTETRRDAVDTSAAELRRIERDLHDGAQARLVAVGMDLGTIETLIEKDPAKARELLAHARRSSAEALTELRELVRGIHPPVLAERGLGDAVRALALRLPVVTEVNVELPGRAEAPVESAAYFAVSEVLTNAVKHSGADRIWVDVHHTEGRLRVTVTDNGKGGAVIGAGSGLTGVERRLGTFDGVLAVSSPAGGPTMVTMEIPCALS</sequence>
<keyword evidence="8" id="KW-0902">Two-component regulatory system</keyword>
<dbReference type="GO" id="GO:0016020">
    <property type="term" value="C:membrane"/>
    <property type="evidence" value="ECO:0007669"/>
    <property type="project" value="InterPro"/>
</dbReference>
<dbReference type="Gene3D" id="1.20.5.1930">
    <property type="match status" value="1"/>
</dbReference>